<dbReference type="Pfam" id="PF22262">
    <property type="entry name" value="DUF6950"/>
    <property type="match status" value="1"/>
</dbReference>
<dbReference type="EMBL" id="JACHNX010000031">
    <property type="protein sequence ID" value="MBB4611487.1"/>
    <property type="molecule type" value="Genomic_DNA"/>
</dbReference>
<proteinExistence type="predicted"/>
<gene>
    <name evidence="2" type="ORF">GGQ89_003735</name>
    <name evidence="3" type="ORF">JYA60_01610</name>
</gene>
<keyword evidence="4" id="KW-1185">Reference proteome</keyword>
<dbReference type="InterPro" id="IPR053802">
    <property type="entry name" value="DUF6950"/>
</dbReference>
<reference evidence="3" key="2">
    <citation type="submission" date="2021-01" db="EMBL/GenBank/DDBJ databases">
        <title>Genome Sequencing of Type Strains.</title>
        <authorList>
            <person name="Lemaire J.F."/>
            <person name="Inderbitzin P."/>
            <person name="Collins S.B."/>
            <person name="Wespe N."/>
            <person name="Knight-Connoni V."/>
        </authorList>
    </citation>
    <scope>NUCLEOTIDE SEQUENCE</scope>
    <source>
        <strain evidence="3">DSM 14562</strain>
    </source>
</reference>
<dbReference type="EMBL" id="JAFHKU010000090">
    <property type="protein sequence ID" value="MBN3556929.1"/>
    <property type="molecule type" value="Genomic_DNA"/>
</dbReference>
<sequence>MYRKPDWEAALAAYLEPLRLVPFAWGTHDCCTFAGGAVLAMTGVDPMAEFRGRYSTELGAKRALRRIGRGTLVATLDAKFEAVAASLAQRGDVVMIDGLLAICWGAFAIAVGREDDREGLIRIDRHQWHDARAWRVAYGA</sequence>
<protein>
    <recommendedName>
        <fullName evidence="1">DUF6950 domain-containing protein</fullName>
    </recommendedName>
</protein>
<evidence type="ECO:0000313" key="3">
    <source>
        <dbReference type="EMBL" id="MBN3556929.1"/>
    </source>
</evidence>
<reference evidence="2 4" key="1">
    <citation type="submission" date="2020-08" db="EMBL/GenBank/DDBJ databases">
        <title>Genomic Encyclopedia of Type Strains, Phase IV (KMG-IV): sequencing the most valuable type-strain genomes for metagenomic binning, comparative biology and taxonomic classification.</title>
        <authorList>
            <person name="Goeker M."/>
        </authorList>
    </citation>
    <scope>NUCLEOTIDE SEQUENCE [LARGE SCALE GENOMIC DNA]</scope>
    <source>
        <strain evidence="2 4">DSM 14562</strain>
    </source>
</reference>
<evidence type="ECO:0000313" key="4">
    <source>
        <dbReference type="Proteomes" id="UP000584663"/>
    </source>
</evidence>
<evidence type="ECO:0000259" key="1">
    <source>
        <dbReference type="Pfam" id="PF22262"/>
    </source>
</evidence>
<dbReference type="Proteomes" id="UP000704529">
    <property type="component" value="Unassembled WGS sequence"/>
</dbReference>
<dbReference type="AlphaFoldDB" id="A0AA40ZXM9"/>
<feature type="domain" description="DUF6950" evidence="1">
    <location>
        <begin position="3"/>
        <end position="136"/>
    </location>
</feature>
<accession>A0AA40ZXM9</accession>
<comment type="caution">
    <text evidence="3">The sequence shown here is derived from an EMBL/GenBank/DDBJ whole genome shotgun (WGS) entry which is preliminary data.</text>
</comment>
<name>A0AA40ZXM9_9SPHN</name>
<evidence type="ECO:0000313" key="2">
    <source>
        <dbReference type="EMBL" id="MBB4611487.1"/>
    </source>
</evidence>
<evidence type="ECO:0000313" key="5">
    <source>
        <dbReference type="Proteomes" id="UP000704529"/>
    </source>
</evidence>
<dbReference type="RefSeq" id="WP_184106805.1">
    <property type="nucleotide sequence ID" value="NZ_JACHNX010000031.1"/>
</dbReference>
<organism evidence="3 5">
    <name type="scientific">Sphingomonas yabuuchiae</name>
    <dbReference type="NCBI Taxonomy" id="172044"/>
    <lineage>
        <taxon>Bacteria</taxon>
        <taxon>Pseudomonadati</taxon>
        <taxon>Pseudomonadota</taxon>
        <taxon>Alphaproteobacteria</taxon>
        <taxon>Sphingomonadales</taxon>
        <taxon>Sphingomonadaceae</taxon>
        <taxon>Sphingomonas</taxon>
    </lineage>
</organism>
<dbReference type="Proteomes" id="UP000584663">
    <property type="component" value="Unassembled WGS sequence"/>
</dbReference>